<accession>A0A7I7SUA2</accession>
<evidence type="ECO:0000313" key="3">
    <source>
        <dbReference type="Proteomes" id="UP000466445"/>
    </source>
</evidence>
<dbReference type="Proteomes" id="UP000466445">
    <property type="component" value="Chromosome"/>
</dbReference>
<evidence type="ECO:0000313" key="2">
    <source>
        <dbReference type="EMBL" id="BBY59769.1"/>
    </source>
</evidence>
<keyword evidence="3" id="KW-1185">Reference proteome</keyword>
<sequence>MSDRAARNWRDTNDRVALVGATVVVANPVSTPQSADCIPALKLSAGSITSKAALDQALLDAIAQGPAPTSPLALPSTIVNAIRTEVRTQLTELVDRPRWAVQPPLVAGVAGPPPRIRGRDQGGGARRLDPTGRL</sequence>
<dbReference type="EMBL" id="AP022595">
    <property type="protein sequence ID" value="BBY59769.1"/>
    <property type="molecule type" value="Genomic_DNA"/>
</dbReference>
<organism evidence="2 3">
    <name type="scientific">Mycolicibacterium sarraceniae</name>
    <dbReference type="NCBI Taxonomy" id="1534348"/>
    <lineage>
        <taxon>Bacteria</taxon>
        <taxon>Bacillati</taxon>
        <taxon>Actinomycetota</taxon>
        <taxon>Actinomycetes</taxon>
        <taxon>Mycobacteriales</taxon>
        <taxon>Mycobacteriaceae</taxon>
        <taxon>Mycolicibacterium</taxon>
    </lineage>
</organism>
<proteinExistence type="predicted"/>
<protein>
    <submittedName>
        <fullName evidence="2">Uncharacterized protein</fullName>
    </submittedName>
</protein>
<evidence type="ECO:0000256" key="1">
    <source>
        <dbReference type="SAM" id="MobiDB-lite"/>
    </source>
</evidence>
<dbReference type="AlphaFoldDB" id="A0A7I7SUA2"/>
<feature type="region of interest" description="Disordered" evidence="1">
    <location>
        <begin position="104"/>
        <end position="134"/>
    </location>
</feature>
<gene>
    <name evidence="2" type="ORF">MSAR_29050</name>
</gene>
<reference evidence="2 3" key="1">
    <citation type="journal article" date="2019" name="Emerg. Microbes Infect.">
        <title>Comprehensive subspecies identification of 175 nontuberculous mycobacteria species based on 7547 genomic profiles.</title>
        <authorList>
            <person name="Matsumoto Y."/>
            <person name="Kinjo T."/>
            <person name="Motooka D."/>
            <person name="Nabeya D."/>
            <person name="Jung N."/>
            <person name="Uechi K."/>
            <person name="Horii T."/>
            <person name="Iida T."/>
            <person name="Fujita J."/>
            <person name="Nakamura S."/>
        </authorList>
    </citation>
    <scope>NUCLEOTIDE SEQUENCE [LARGE SCALE GENOMIC DNA]</scope>
    <source>
        <strain evidence="2 3">JCM 30395</strain>
    </source>
</reference>
<name>A0A7I7SUA2_9MYCO</name>
<dbReference type="KEGG" id="msar:MSAR_29050"/>